<feature type="domain" description="Imm33-like" evidence="1">
    <location>
        <begin position="9"/>
        <end position="112"/>
    </location>
</feature>
<dbReference type="InterPro" id="IPR056509">
    <property type="entry name" value="Imm33-like"/>
</dbReference>
<accession>A0A841NPW4</accession>
<protein>
    <recommendedName>
        <fullName evidence="1">Imm33-like domain-containing protein</fullName>
    </recommendedName>
</protein>
<dbReference type="Pfam" id="PF24719">
    <property type="entry name" value="Imm33-like"/>
    <property type="match status" value="1"/>
</dbReference>
<reference evidence="2 3" key="1">
    <citation type="submission" date="2020-08" db="EMBL/GenBank/DDBJ databases">
        <title>Functional genomics of gut bacteria from endangered species of beetles.</title>
        <authorList>
            <person name="Carlos-Shanley C."/>
        </authorList>
    </citation>
    <scope>NUCLEOTIDE SEQUENCE [LARGE SCALE GENOMIC DNA]</scope>
    <source>
        <strain evidence="2 3">S00136</strain>
    </source>
</reference>
<dbReference type="AlphaFoldDB" id="A0A841NPW4"/>
<gene>
    <name evidence="2" type="ORF">HNP36_003893</name>
</gene>
<dbReference type="EMBL" id="JACHLC010000011">
    <property type="protein sequence ID" value="MBB6372765.1"/>
    <property type="molecule type" value="Genomic_DNA"/>
</dbReference>
<evidence type="ECO:0000313" key="3">
    <source>
        <dbReference type="Proteomes" id="UP000589738"/>
    </source>
</evidence>
<evidence type="ECO:0000313" key="2">
    <source>
        <dbReference type="EMBL" id="MBB6372765.1"/>
    </source>
</evidence>
<dbReference type="Proteomes" id="UP000589738">
    <property type="component" value="Unassembled WGS sequence"/>
</dbReference>
<comment type="caution">
    <text evidence="2">The sequence shown here is derived from an EMBL/GenBank/DDBJ whole genome shotgun (WGS) entry which is preliminary data.</text>
</comment>
<proteinExistence type="predicted"/>
<keyword evidence="3" id="KW-1185">Reference proteome</keyword>
<dbReference type="RefSeq" id="WP_184167768.1">
    <property type="nucleotide sequence ID" value="NZ_JACHLC010000011.1"/>
</dbReference>
<sequence length="118" mass="13793">MMNKYYLEKQLKICMKYSQISDLVELDTLIALGKNFNPNIQINGLRHSRTKTLNGWYIWSGEDFNPDEVNFFQPLHAYHLLDIASFVIPYLGLPAGNRFLIDSKGYEDIWFDENLLSV</sequence>
<organism evidence="2 3">
    <name type="scientific">Chryseobacterium shigense</name>
    <dbReference type="NCBI Taxonomy" id="297244"/>
    <lineage>
        <taxon>Bacteria</taxon>
        <taxon>Pseudomonadati</taxon>
        <taxon>Bacteroidota</taxon>
        <taxon>Flavobacteriia</taxon>
        <taxon>Flavobacteriales</taxon>
        <taxon>Weeksellaceae</taxon>
        <taxon>Chryseobacterium group</taxon>
        <taxon>Chryseobacterium</taxon>
    </lineage>
</organism>
<name>A0A841NPW4_9FLAO</name>
<evidence type="ECO:0000259" key="1">
    <source>
        <dbReference type="Pfam" id="PF24719"/>
    </source>
</evidence>